<dbReference type="PROSITE" id="PS50859">
    <property type="entry name" value="LONGIN"/>
    <property type="match status" value="1"/>
</dbReference>
<evidence type="ECO:0000256" key="7">
    <source>
        <dbReference type="ARBA" id="ARBA00023288"/>
    </source>
</evidence>
<dbReference type="CDD" id="cd15867">
    <property type="entry name" value="R-SNARE_YKT6"/>
    <property type="match status" value="1"/>
</dbReference>
<dbReference type="CDD" id="cd14824">
    <property type="entry name" value="Longin"/>
    <property type="match status" value="1"/>
</dbReference>
<evidence type="ECO:0000256" key="4">
    <source>
        <dbReference type="ARBA" id="ARBA00022481"/>
    </source>
</evidence>
<keyword evidence="10" id="KW-0175">Coiled coil</keyword>
<dbReference type="PROSITE" id="PS50892">
    <property type="entry name" value="V_SNARE"/>
    <property type="match status" value="1"/>
</dbReference>
<name>A0A1B9GYT3_9TREE</name>
<dbReference type="FunFam" id="1.20.5.110:FF:000020">
    <property type="entry name" value="synaptobrevin homolog YKT6"/>
    <property type="match status" value="1"/>
</dbReference>
<keyword evidence="7" id="KW-0449">Lipoprotein</keyword>
<comment type="similarity">
    <text evidence="2">Belongs to the synaptobrevin family.</text>
</comment>
<organism evidence="13 14">
    <name type="scientific">Kwoniella heveanensis BCC8398</name>
    <dbReference type="NCBI Taxonomy" id="1296120"/>
    <lineage>
        <taxon>Eukaryota</taxon>
        <taxon>Fungi</taxon>
        <taxon>Dikarya</taxon>
        <taxon>Basidiomycota</taxon>
        <taxon>Agaricomycotina</taxon>
        <taxon>Tremellomycetes</taxon>
        <taxon>Tremellales</taxon>
        <taxon>Cryptococcaceae</taxon>
        <taxon>Kwoniella</taxon>
    </lineage>
</organism>
<dbReference type="STRING" id="1296120.A0A1B9GYT3"/>
<dbReference type="Gene3D" id="1.20.5.110">
    <property type="match status" value="1"/>
</dbReference>
<keyword evidence="3" id="KW-1003">Cell membrane</keyword>
<evidence type="ECO:0000256" key="2">
    <source>
        <dbReference type="ARBA" id="ARBA00008025"/>
    </source>
</evidence>
<keyword evidence="4" id="KW-0488">Methylation</keyword>
<evidence type="ECO:0000256" key="8">
    <source>
        <dbReference type="ARBA" id="ARBA00023289"/>
    </source>
</evidence>
<dbReference type="InterPro" id="IPR010908">
    <property type="entry name" value="Longin_dom"/>
</dbReference>
<dbReference type="GO" id="GO:0005886">
    <property type="term" value="C:plasma membrane"/>
    <property type="evidence" value="ECO:0007669"/>
    <property type="project" value="UniProtKB-SubCell"/>
</dbReference>
<evidence type="ECO:0000256" key="1">
    <source>
        <dbReference type="ARBA" id="ARBA00004342"/>
    </source>
</evidence>
<dbReference type="EMBL" id="KI669496">
    <property type="protein sequence ID" value="OCF36198.1"/>
    <property type="molecule type" value="Genomic_DNA"/>
</dbReference>
<dbReference type="PANTHER" id="PTHR45806">
    <property type="entry name" value="SYNAPTOBREVIN HOMOLOG YKT6"/>
    <property type="match status" value="1"/>
</dbReference>
<feature type="domain" description="V-SNARE coiled-coil homology" evidence="12">
    <location>
        <begin position="173"/>
        <end position="233"/>
    </location>
</feature>
<gene>
    <name evidence="13" type="ORF">I316_02071</name>
</gene>
<evidence type="ECO:0000256" key="10">
    <source>
        <dbReference type="PROSITE-ProRule" id="PRU00290"/>
    </source>
</evidence>
<keyword evidence="5" id="KW-0472">Membrane</keyword>
<reference evidence="14" key="2">
    <citation type="submission" date="2013-12" db="EMBL/GenBank/DDBJ databases">
        <title>Evolution of pathogenesis and genome organization in the Tremellales.</title>
        <authorList>
            <person name="Cuomo C."/>
            <person name="Litvintseva A."/>
            <person name="Heitman J."/>
            <person name="Chen Y."/>
            <person name="Sun S."/>
            <person name="Springer D."/>
            <person name="Dromer F."/>
            <person name="Young S."/>
            <person name="Zeng Q."/>
            <person name="Chapman S."/>
            <person name="Gujja S."/>
            <person name="Saif S."/>
            <person name="Birren B."/>
        </authorList>
    </citation>
    <scope>NUCLEOTIDE SEQUENCE [LARGE SCALE GENOMIC DNA]</scope>
    <source>
        <strain evidence="14">BCC8398</strain>
    </source>
</reference>
<dbReference type="InterPro" id="IPR042855">
    <property type="entry name" value="V_SNARE_CC"/>
</dbReference>
<dbReference type="Pfam" id="PF13774">
    <property type="entry name" value="Longin"/>
    <property type="match status" value="1"/>
</dbReference>
<evidence type="ECO:0000256" key="3">
    <source>
        <dbReference type="ARBA" id="ARBA00022475"/>
    </source>
</evidence>
<dbReference type="AlphaFoldDB" id="A0A1B9GYT3"/>
<proteinExistence type="inferred from homology"/>
<dbReference type="Pfam" id="PF00957">
    <property type="entry name" value="Synaptobrevin"/>
    <property type="match status" value="1"/>
</dbReference>
<evidence type="ECO:0000259" key="12">
    <source>
        <dbReference type="PROSITE" id="PS50892"/>
    </source>
</evidence>
<keyword evidence="6" id="KW-0564">Palmitate</keyword>
<protein>
    <recommendedName>
        <fullName evidence="9">Synaptobrevin homolog YKT6</fullName>
    </recommendedName>
</protein>
<accession>A0A1B9GYT3</accession>
<dbReference type="PANTHER" id="PTHR45806:SF1">
    <property type="entry name" value="SYNAPTOBREVIN HOMOLOG YKT6"/>
    <property type="match status" value="1"/>
</dbReference>
<evidence type="ECO:0000256" key="6">
    <source>
        <dbReference type="ARBA" id="ARBA00023139"/>
    </source>
</evidence>
<evidence type="ECO:0000256" key="9">
    <source>
        <dbReference type="ARBA" id="ARBA00026133"/>
    </source>
</evidence>
<dbReference type="GO" id="GO:0005484">
    <property type="term" value="F:SNAP receptor activity"/>
    <property type="evidence" value="ECO:0007669"/>
    <property type="project" value="TreeGrafter"/>
</dbReference>
<keyword evidence="14" id="KW-1185">Reference proteome</keyword>
<evidence type="ECO:0000259" key="11">
    <source>
        <dbReference type="PROSITE" id="PS50859"/>
    </source>
</evidence>
<dbReference type="InterPro" id="IPR045848">
    <property type="entry name" value="R-SNARE_YKT6"/>
</dbReference>
<dbReference type="OrthoDB" id="27923at2759"/>
<dbReference type="Proteomes" id="UP000092666">
    <property type="component" value="Unassembled WGS sequence"/>
</dbReference>
<feature type="domain" description="Longin" evidence="11">
    <location>
        <begin position="8"/>
        <end position="109"/>
    </location>
</feature>
<dbReference type="SUPFAM" id="SSF58038">
    <property type="entry name" value="SNARE fusion complex"/>
    <property type="match status" value="1"/>
</dbReference>
<dbReference type="GO" id="GO:0006888">
    <property type="term" value="P:endoplasmic reticulum to Golgi vesicle-mediated transport"/>
    <property type="evidence" value="ECO:0007669"/>
    <property type="project" value="TreeGrafter"/>
</dbReference>
<comment type="subcellular location">
    <subcellularLocation>
        <location evidence="1">Cell membrane</location>
        <topology evidence="1">Lipid-anchor</topology>
        <orientation evidence="1">Cytoplasmic side</orientation>
    </subcellularLocation>
</comment>
<dbReference type="SMART" id="SM01270">
    <property type="entry name" value="Longin"/>
    <property type="match status" value="1"/>
</dbReference>
<dbReference type="Gene3D" id="3.30.450.50">
    <property type="entry name" value="Longin domain"/>
    <property type="match status" value="1"/>
</dbReference>
<dbReference type="GO" id="GO:0005794">
    <property type="term" value="C:Golgi apparatus"/>
    <property type="evidence" value="ECO:0007669"/>
    <property type="project" value="TreeGrafter"/>
</dbReference>
<evidence type="ECO:0000313" key="13">
    <source>
        <dbReference type="EMBL" id="OCF36198.1"/>
    </source>
</evidence>
<reference evidence="13 14" key="1">
    <citation type="submission" date="2013-07" db="EMBL/GenBank/DDBJ databases">
        <title>The Genome Sequence of Cryptococcus heveanensis BCC8398.</title>
        <authorList>
            <consortium name="The Broad Institute Genome Sequencing Platform"/>
            <person name="Cuomo C."/>
            <person name="Litvintseva A."/>
            <person name="Chen Y."/>
            <person name="Heitman J."/>
            <person name="Sun S."/>
            <person name="Springer D."/>
            <person name="Dromer F."/>
            <person name="Young S.K."/>
            <person name="Zeng Q."/>
            <person name="Gargeya S."/>
            <person name="Fitzgerald M."/>
            <person name="Abouelleil A."/>
            <person name="Alvarado L."/>
            <person name="Berlin A.M."/>
            <person name="Chapman S.B."/>
            <person name="Dewar J."/>
            <person name="Goldberg J."/>
            <person name="Griggs A."/>
            <person name="Gujja S."/>
            <person name="Hansen M."/>
            <person name="Howarth C."/>
            <person name="Imamovic A."/>
            <person name="Larimer J."/>
            <person name="McCowan C."/>
            <person name="Murphy C."/>
            <person name="Pearson M."/>
            <person name="Priest M."/>
            <person name="Roberts A."/>
            <person name="Saif S."/>
            <person name="Shea T."/>
            <person name="Sykes S."/>
            <person name="Wortman J."/>
            <person name="Nusbaum C."/>
            <person name="Birren B."/>
        </authorList>
    </citation>
    <scope>NUCLEOTIDE SEQUENCE [LARGE SCALE GENOMIC DNA]</scope>
    <source>
        <strain evidence="13 14">BCC8398</strain>
    </source>
</reference>
<evidence type="ECO:0000256" key="5">
    <source>
        <dbReference type="ARBA" id="ARBA00023136"/>
    </source>
</evidence>
<dbReference type="PRINTS" id="PR00219">
    <property type="entry name" value="SYNAPTOBREVN"/>
</dbReference>
<sequence length="233" mass="25212">MKVYSLSLLSVTPTTPAQATLLGTSQDLSSFSFYQRGSVGEFMTFFTKTVAERTPANQPSSVEENNYKAHVFRTTGRQPGSPGLAAVMITDLEYPYRPAFSLLTKLLDEHTTLLANLPSSSAAPSFGSASANAFGGNPSQAAAGGLPPAQKGKLEGTLANYLTKYQDPKQADTIMKVQQELDETKIVLHKTIESVLERGEKLDNLVERSNALSAQSKMFYKTAKKQNSCCVVM</sequence>
<keyword evidence="8" id="KW-0636">Prenylation</keyword>
<dbReference type="SUPFAM" id="SSF64356">
    <property type="entry name" value="SNARE-like"/>
    <property type="match status" value="1"/>
</dbReference>
<dbReference type="InterPro" id="IPR001388">
    <property type="entry name" value="Synaptobrevin-like"/>
</dbReference>
<dbReference type="InterPro" id="IPR011012">
    <property type="entry name" value="Longin-like_dom_sf"/>
</dbReference>
<evidence type="ECO:0000313" key="14">
    <source>
        <dbReference type="Proteomes" id="UP000092666"/>
    </source>
</evidence>